<dbReference type="FunFam" id="3.20.20.80:FF:000006">
    <property type="entry name" value="Beta-galactosidase"/>
    <property type="match status" value="1"/>
</dbReference>
<dbReference type="Pfam" id="PF01301">
    <property type="entry name" value="Glyco_hydro_35"/>
    <property type="match status" value="1"/>
</dbReference>
<reference evidence="14 15" key="1">
    <citation type="submission" date="2023-12" db="EMBL/GenBank/DDBJ databases">
        <title>A high-quality genome assembly for Dillenia turbinata (Dilleniales).</title>
        <authorList>
            <person name="Chanderbali A."/>
        </authorList>
    </citation>
    <scope>NUCLEOTIDE SEQUENCE [LARGE SCALE GENOMIC DNA]</scope>
    <source>
        <strain evidence="14">LSX21</strain>
        <tissue evidence="14">Leaf</tissue>
    </source>
</reference>
<protein>
    <recommendedName>
        <fullName evidence="4">beta-galactosidase</fullName>
        <ecNumber evidence="4">3.2.1.23</ecNumber>
    </recommendedName>
</protein>
<keyword evidence="12" id="KW-1133">Transmembrane helix</keyword>
<dbReference type="InterPro" id="IPR043159">
    <property type="entry name" value="Lectin_gal-bd_sf"/>
</dbReference>
<dbReference type="AlphaFoldDB" id="A0AAN8UUR5"/>
<evidence type="ECO:0000256" key="2">
    <source>
        <dbReference type="ARBA" id="ARBA00004271"/>
    </source>
</evidence>
<keyword evidence="12" id="KW-0472">Membrane</keyword>
<keyword evidence="6" id="KW-0964">Secreted</keyword>
<dbReference type="PRINTS" id="PR00742">
    <property type="entry name" value="GLHYDRLASE35"/>
</dbReference>
<dbReference type="GO" id="GO:0005975">
    <property type="term" value="P:carbohydrate metabolic process"/>
    <property type="evidence" value="ECO:0007669"/>
    <property type="project" value="InterPro"/>
</dbReference>
<sequence length="935" mass="105469">MRRSCSSYKLHLPSSFPSPYHALAAQKIILYIIYINEHWRELNLVKLMHSVTAIMKHCSSSLVLLFCFLFFFIVVNTFGTNVTYDSRSLIIDGKRKLFISAAIHYPRSVPAMWPGLIQTAKEGGCDVIESYVFWNGHEPSPNNYYFEDRYDLVKFVKIVKRAGMHMILRIGPFVAAEWYYGGVPVWLHYVPGTVFRTNNEPFKKHMQRFTTYVVNLMKKEKLFASQGGPIILAQASLIENEYGNYEQYYGDGGKPYTLWAANMAVSQNIGVPWIMCQQDNAPDPVINACNSFYCDHFEPNSPNKPKIWTENWPGWFKTFGASDPHRPAEDIAFAVARFFEKGGSVHNYYMYHGGTNFGRTSGGPFITTSYDYEAPIDEYGLPRLPKWGHLKELHNTIKSVEHVLLNNEPTLQSLGPLQEADVFDDPSGECVAFLANLDDVNDKTVVFRNVLYHVPAWSVSILIDCKNDVYNSAKVRAQTTVVEMLPENLQPSLLPPNEDLKGLKWDIFKEKAGIHGVADFMKKGFMDHINITKFSTDYLWYTTRFVVNEDEEILKKGNQTTLLIKSKGHAIHAFVNQILAASVSGNGTIWAFESEFPITVKPGENEIALLSMTVGITNAGAYYEWIGAGPTSVKINGLKNGTLDLSSHIWTYKIGLQGEHLRIYKPESLDAVSWEQTSDPPKNQPLTWYKTILDPPTGDEPVGLDMIHMGKGLAWLNGQEIGRYYLVKSSANDCVSECNYRGKFSPDKCRTGCGEPTQRWYHVPRSWFKPTGNILEKGGDPTQIRFSKRKVTGICANVAENYPYADLELRDKEENRNDEKATLHLRCPSNTSISAVKFASFGTPSGTCGSFRQGSCHDPNSALVVEKACLNKNECKIGLTEQYFRKGLCPGAVKKLAVETEEMMIRRPAPEDPPMIETIRLGAIAMVRVIKFLTQ</sequence>
<dbReference type="InterPro" id="IPR048913">
    <property type="entry name" value="BetaGal_gal-bd"/>
</dbReference>
<dbReference type="InterPro" id="IPR031330">
    <property type="entry name" value="Gly_Hdrlase_35_cat"/>
</dbReference>
<dbReference type="Proteomes" id="UP001370490">
    <property type="component" value="Unassembled WGS sequence"/>
</dbReference>
<evidence type="ECO:0000256" key="10">
    <source>
        <dbReference type="ARBA" id="ARBA00023295"/>
    </source>
</evidence>
<keyword evidence="8" id="KW-0378">Hydrolase</keyword>
<dbReference type="EC" id="3.2.1.23" evidence="4"/>
<dbReference type="PROSITE" id="PS50228">
    <property type="entry name" value="SUEL_LECTIN"/>
    <property type="match status" value="1"/>
</dbReference>
<dbReference type="Pfam" id="PF02140">
    <property type="entry name" value="SUEL_Lectin"/>
    <property type="match status" value="1"/>
</dbReference>
<dbReference type="InterPro" id="IPR017853">
    <property type="entry name" value="GH"/>
</dbReference>
<evidence type="ECO:0000256" key="3">
    <source>
        <dbReference type="ARBA" id="ARBA00009809"/>
    </source>
</evidence>
<name>A0AAN8UUR5_9MAGN</name>
<feature type="domain" description="SUEL-type lectin" evidence="13">
    <location>
        <begin position="817"/>
        <end position="903"/>
    </location>
</feature>
<evidence type="ECO:0000256" key="6">
    <source>
        <dbReference type="ARBA" id="ARBA00022525"/>
    </source>
</evidence>
<keyword evidence="9" id="KW-0325">Glycoprotein</keyword>
<keyword evidence="10" id="KW-0326">Glycosidase</keyword>
<dbReference type="FunFam" id="2.60.120.260:FF:000097">
    <property type="entry name" value="Beta-galactosidase"/>
    <property type="match status" value="1"/>
</dbReference>
<organism evidence="14 15">
    <name type="scientific">Dillenia turbinata</name>
    <dbReference type="NCBI Taxonomy" id="194707"/>
    <lineage>
        <taxon>Eukaryota</taxon>
        <taxon>Viridiplantae</taxon>
        <taxon>Streptophyta</taxon>
        <taxon>Embryophyta</taxon>
        <taxon>Tracheophyta</taxon>
        <taxon>Spermatophyta</taxon>
        <taxon>Magnoliopsida</taxon>
        <taxon>eudicotyledons</taxon>
        <taxon>Gunneridae</taxon>
        <taxon>Pentapetalae</taxon>
        <taxon>Dilleniales</taxon>
        <taxon>Dilleniaceae</taxon>
        <taxon>Dillenia</taxon>
    </lineage>
</organism>
<dbReference type="Gene3D" id="2.60.120.260">
    <property type="entry name" value="Galactose-binding domain-like"/>
    <property type="match status" value="1"/>
</dbReference>
<comment type="catalytic activity">
    <reaction evidence="1">
        <text>Hydrolysis of terminal non-reducing beta-D-galactose residues in beta-D-galactosides.</text>
        <dbReference type="EC" id="3.2.1.23"/>
    </reaction>
</comment>
<evidence type="ECO:0000256" key="9">
    <source>
        <dbReference type="ARBA" id="ARBA00023180"/>
    </source>
</evidence>
<dbReference type="SUPFAM" id="SSF51445">
    <property type="entry name" value="(Trans)glycosidases"/>
    <property type="match status" value="1"/>
</dbReference>
<dbReference type="GO" id="GO:0004565">
    <property type="term" value="F:beta-galactosidase activity"/>
    <property type="evidence" value="ECO:0007669"/>
    <property type="project" value="UniProtKB-EC"/>
</dbReference>
<evidence type="ECO:0000259" key="13">
    <source>
        <dbReference type="PROSITE" id="PS50228"/>
    </source>
</evidence>
<evidence type="ECO:0000256" key="12">
    <source>
        <dbReference type="SAM" id="Phobius"/>
    </source>
</evidence>
<feature type="non-terminal residue" evidence="14">
    <location>
        <position position="935"/>
    </location>
</feature>
<dbReference type="GO" id="GO:0030246">
    <property type="term" value="F:carbohydrate binding"/>
    <property type="evidence" value="ECO:0007669"/>
    <property type="project" value="InterPro"/>
</dbReference>
<evidence type="ECO:0000256" key="11">
    <source>
        <dbReference type="RuleBase" id="RU003679"/>
    </source>
</evidence>
<dbReference type="CDD" id="cd22842">
    <property type="entry name" value="Gal_Rha_Lectin_BGal"/>
    <property type="match status" value="1"/>
</dbReference>
<evidence type="ECO:0000256" key="5">
    <source>
        <dbReference type="ARBA" id="ARBA00022523"/>
    </source>
</evidence>
<dbReference type="PANTHER" id="PTHR23421">
    <property type="entry name" value="BETA-GALACTOSIDASE RELATED"/>
    <property type="match status" value="1"/>
</dbReference>
<dbReference type="InterPro" id="IPR008979">
    <property type="entry name" value="Galactose-bd-like_sf"/>
</dbReference>
<comment type="similarity">
    <text evidence="3 11">Belongs to the glycosyl hydrolase 35 family.</text>
</comment>
<keyword evidence="5" id="KW-0052">Apoplast</keyword>
<dbReference type="Pfam" id="PF17834">
    <property type="entry name" value="GHD"/>
    <property type="match status" value="1"/>
</dbReference>
<dbReference type="GO" id="GO:0048046">
    <property type="term" value="C:apoplast"/>
    <property type="evidence" value="ECO:0007669"/>
    <property type="project" value="UniProtKB-SubCell"/>
</dbReference>
<dbReference type="InterPro" id="IPR000922">
    <property type="entry name" value="Lectin_gal-bd_dom"/>
</dbReference>
<feature type="transmembrane region" description="Helical" evidence="12">
    <location>
        <begin position="60"/>
        <end position="79"/>
    </location>
</feature>
<keyword evidence="15" id="KW-1185">Reference proteome</keyword>
<evidence type="ECO:0000313" key="14">
    <source>
        <dbReference type="EMBL" id="KAK6923483.1"/>
    </source>
</evidence>
<comment type="caution">
    <text evidence="14">The sequence shown here is derived from an EMBL/GenBank/DDBJ whole genome shotgun (WGS) entry which is preliminary data.</text>
</comment>
<proteinExistence type="inferred from homology"/>
<dbReference type="Gene3D" id="2.60.120.740">
    <property type="match status" value="1"/>
</dbReference>
<dbReference type="FunFam" id="2.60.120.260:FF:000142">
    <property type="entry name" value="Beta-galactosidase"/>
    <property type="match status" value="1"/>
</dbReference>
<keyword evidence="7" id="KW-0732">Signal</keyword>
<comment type="subcellular location">
    <subcellularLocation>
        <location evidence="2">Secreted</location>
        <location evidence="2">Extracellular space</location>
        <location evidence="2">Apoplast</location>
    </subcellularLocation>
</comment>
<dbReference type="InterPro" id="IPR001944">
    <property type="entry name" value="Glycoside_Hdrlase_35"/>
</dbReference>
<dbReference type="SUPFAM" id="SSF49785">
    <property type="entry name" value="Galactose-binding domain-like"/>
    <property type="match status" value="2"/>
</dbReference>
<keyword evidence="12" id="KW-0812">Transmembrane</keyword>
<dbReference type="EMBL" id="JBAMMX010000018">
    <property type="protein sequence ID" value="KAK6923483.1"/>
    <property type="molecule type" value="Genomic_DNA"/>
</dbReference>
<accession>A0AAN8UUR5</accession>
<evidence type="ECO:0000256" key="4">
    <source>
        <dbReference type="ARBA" id="ARBA00012756"/>
    </source>
</evidence>
<evidence type="ECO:0000256" key="8">
    <source>
        <dbReference type="ARBA" id="ARBA00022801"/>
    </source>
</evidence>
<dbReference type="Gene3D" id="3.20.20.80">
    <property type="entry name" value="Glycosidases"/>
    <property type="match status" value="1"/>
</dbReference>
<evidence type="ECO:0000313" key="15">
    <source>
        <dbReference type="Proteomes" id="UP001370490"/>
    </source>
</evidence>
<evidence type="ECO:0000256" key="1">
    <source>
        <dbReference type="ARBA" id="ARBA00001412"/>
    </source>
</evidence>
<gene>
    <name evidence="14" type="ORF">RJ641_011787</name>
</gene>
<dbReference type="InterPro" id="IPR041392">
    <property type="entry name" value="GHD"/>
</dbReference>
<dbReference type="Pfam" id="PF21467">
    <property type="entry name" value="BetaGal_gal-bd"/>
    <property type="match status" value="1"/>
</dbReference>
<evidence type="ECO:0000256" key="7">
    <source>
        <dbReference type="ARBA" id="ARBA00022729"/>
    </source>
</evidence>